<dbReference type="InterPro" id="IPR043129">
    <property type="entry name" value="ATPase_NBD"/>
</dbReference>
<dbReference type="InterPro" id="IPR049874">
    <property type="entry name" value="ROK_cs"/>
</dbReference>
<reference evidence="2 3" key="1">
    <citation type="submission" date="2019-07" db="EMBL/GenBank/DDBJ databases">
        <title>Cryptosporangium phraense sp. nov., isolated from plant litter.</title>
        <authorList>
            <person name="Suriyachadkun C."/>
        </authorList>
    </citation>
    <scope>NUCLEOTIDE SEQUENCE [LARGE SCALE GENOMIC DNA]</scope>
    <source>
        <strain evidence="2 3">A-T 5661</strain>
    </source>
</reference>
<dbReference type="PROSITE" id="PS01125">
    <property type="entry name" value="ROK"/>
    <property type="match status" value="1"/>
</dbReference>
<evidence type="ECO:0000313" key="3">
    <source>
        <dbReference type="Proteomes" id="UP000317982"/>
    </source>
</evidence>
<dbReference type="OrthoDB" id="4083144at2"/>
<dbReference type="InterPro" id="IPR000600">
    <property type="entry name" value="ROK"/>
</dbReference>
<dbReference type="PANTHER" id="PTHR18964:SF149">
    <property type="entry name" value="BIFUNCTIONAL UDP-N-ACETYLGLUCOSAMINE 2-EPIMERASE_N-ACETYLMANNOSAMINE KINASE"/>
    <property type="match status" value="1"/>
</dbReference>
<dbReference type="Pfam" id="PF00480">
    <property type="entry name" value="ROK"/>
    <property type="match status" value="1"/>
</dbReference>
<gene>
    <name evidence="2" type="ORF">FL583_11415</name>
</gene>
<dbReference type="Gene3D" id="1.10.10.10">
    <property type="entry name" value="Winged helix-like DNA-binding domain superfamily/Winged helix DNA-binding domain"/>
    <property type="match status" value="1"/>
</dbReference>
<dbReference type="PANTHER" id="PTHR18964">
    <property type="entry name" value="ROK (REPRESSOR, ORF, KINASE) FAMILY"/>
    <property type="match status" value="1"/>
</dbReference>
<dbReference type="AlphaFoldDB" id="A0A545AUT5"/>
<dbReference type="Gene3D" id="3.30.420.40">
    <property type="match status" value="2"/>
</dbReference>
<proteinExistence type="inferred from homology"/>
<dbReference type="RefSeq" id="WP_142704548.1">
    <property type="nucleotide sequence ID" value="NZ_VIRS01000006.1"/>
</dbReference>
<sequence length="406" mass="42231">MLSPGSDVQLRKSRASGVSSASVREHNALSVIAILREHGPASRADLVRRSGLTRPTVDAIVESLLADAVVAHTGNQTVPPGAKGRPGQLLGFNAGRNTAVVCRSRRDRLEIRLTDALGYTLAEVAAPIDHTPEAFFREAAEHISHLVSTVPGAGPVAAASVLIPGLINRRTGASISHPPWGWADVPVQAALSKHLQIPVTVLNHASAAVVGEVAHGAGYGHEDVLMVLLDFGVGVGVLTGGALLRGADGAVGELGHSRVERPGRLCVCGRSGCLETVASGRFIQEEAVRIGGESSAGRTLAELSALSDRRVDLMLAGAADRLGLAVSGLVNVLNPSIVILGGTEFAAGAERFFDSFRRSVQENSLPANAANLEFALAGKDSEWSGATHAALEHMPARLRPRQSFGI</sequence>
<protein>
    <submittedName>
        <fullName evidence="2">ROK family protein</fullName>
    </submittedName>
</protein>
<name>A0A545AUT5_9ACTN</name>
<comment type="similarity">
    <text evidence="1">Belongs to the ROK (NagC/XylR) family.</text>
</comment>
<organism evidence="2 3">
    <name type="scientific">Cryptosporangium phraense</name>
    <dbReference type="NCBI Taxonomy" id="2593070"/>
    <lineage>
        <taxon>Bacteria</taxon>
        <taxon>Bacillati</taxon>
        <taxon>Actinomycetota</taxon>
        <taxon>Actinomycetes</taxon>
        <taxon>Cryptosporangiales</taxon>
        <taxon>Cryptosporangiaceae</taxon>
        <taxon>Cryptosporangium</taxon>
    </lineage>
</organism>
<dbReference type="SUPFAM" id="SSF46785">
    <property type="entry name" value="Winged helix' DNA-binding domain"/>
    <property type="match status" value="1"/>
</dbReference>
<evidence type="ECO:0000313" key="2">
    <source>
        <dbReference type="EMBL" id="TQS45099.1"/>
    </source>
</evidence>
<comment type="caution">
    <text evidence="2">The sequence shown here is derived from an EMBL/GenBank/DDBJ whole genome shotgun (WGS) entry which is preliminary data.</text>
</comment>
<dbReference type="InParanoid" id="A0A545AUT5"/>
<dbReference type="InterPro" id="IPR036390">
    <property type="entry name" value="WH_DNA-bd_sf"/>
</dbReference>
<dbReference type="Proteomes" id="UP000317982">
    <property type="component" value="Unassembled WGS sequence"/>
</dbReference>
<evidence type="ECO:0000256" key="1">
    <source>
        <dbReference type="ARBA" id="ARBA00006479"/>
    </source>
</evidence>
<keyword evidence="3" id="KW-1185">Reference proteome</keyword>
<dbReference type="SUPFAM" id="SSF53067">
    <property type="entry name" value="Actin-like ATPase domain"/>
    <property type="match status" value="1"/>
</dbReference>
<accession>A0A545AUT5</accession>
<dbReference type="InterPro" id="IPR036388">
    <property type="entry name" value="WH-like_DNA-bd_sf"/>
</dbReference>
<dbReference type="EMBL" id="VIRS01000006">
    <property type="protein sequence ID" value="TQS45099.1"/>
    <property type="molecule type" value="Genomic_DNA"/>
</dbReference>